<dbReference type="VEuPathDB" id="FungiDB:ASPACDRAFT_47507"/>
<proteinExistence type="predicted"/>
<dbReference type="OrthoDB" id="10579708at2759"/>
<dbReference type="Proteomes" id="UP000184546">
    <property type="component" value="Unassembled WGS sequence"/>
</dbReference>
<dbReference type="AlphaFoldDB" id="A0A1L9WHM9"/>
<name>A0A1L9WHM9_ASPA1</name>
<gene>
    <name evidence="1" type="ORF">ASPACDRAFT_47507</name>
</gene>
<dbReference type="RefSeq" id="XP_020051957.1">
    <property type="nucleotide sequence ID" value="XM_020201973.1"/>
</dbReference>
<protein>
    <submittedName>
        <fullName evidence="1">Uncharacterized protein</fullName>
    </submittedName>
</protein>
<dbReference type="EMBL" id="KV878988">
    <property type="protein sequence ID" value="OJJ95617.1"/>
    <property type="molecule type" value="Genomic_DNA"/>
</dbReference>
<evidence type="ECO:0000313" key="1">
    <source>
        <dbReference type="EMBL" id="OJJ95617.1"/>
    </source>
</evidence>
<keyword evidence="2" id="KW-1185">Reference proteome</keyword>
<dbReference type="GeneID" id="30975787"/>
<sequence>MIYPLATNIRQYLREHHRPEAKASSTAAAASAYEYAMRETVWQTLAKNADWKKGFKDSMTGRNKTLSIPCHLRYPVQDKLSAADKPLVVVDIGGNQGVDLQRFT</sequence>
<reference evidence="2" key="1">
    <citation type="journal article" date="2017" name="Genome Biol.">
        <title>Comparative genomics reveals high biological diversity and specific adaptations in the industrially and medically important fungal genus Aspergillus.</title>
        <authorList>
            <person name="de Vries R.P."/>
            <person name="Riley R."/>
            <person name="Wiebenga A."/>
            <person name="Aguilar-Osorio G."/>
            <person name="Amillis S."/>
            <person name="Uchima C.A."/>
            <person name="Anderluh G."/>
            <person name="Asadollahi M."/>
            <person name="Askin M."/>
            <person name="Barry K."/>
            <person name="Battaglia E."/>
            <person name="Bayram O."/>
            <person name="Benocci T."/>
            <person name="Braus-Stromeyer S.A."/>
            <person name="Caldana C."/>
            <person name="Canovas D."/>
            <person name="Cerqueira G.C."/>
            <person name="Chen F."/>
            <person name="Chen W."/>
            <person name="Choi C."/>
            <person name="Clum A."/>
            <person name="Dos Santos R.A."/>
            <person name="Damasio A.R."/>
            <person name="Diallinas G."/>
            <person name="Emri T."/>
            <person name="Fekete E."/>
            <person name="Flipphi M."/>
            <person name="Freyberg S."/>
            <person name="Gallo A."/>
            <person name="Gournas C."/>
            <person name="Habgood R."/>
            <person name="Hainaut M."/>
            <person name="Harispe M.L."/>
            <person name="Henrissat B."/>
            <person name="Hilden K.S."/>
            <person name="Hope R."/>
            <person name="Hossain A."/>
            <person name="Karabika E."/>
            <person name="Karaffa L."/>
            <person name="Karanyi Z."/>
            <person name="Krasevec N."/>
            <person name="Kuo A."/>
            <person name="Kusch H."/>
            <person name="LaButti K."/>
            <person name="Lagendijk E.L."/>
            <person name="Lapidus A."/>
            <person name="Levasseur A."/>
            <person name="Lindquist E."/>
            <person name="Lipzen A."/>
            <person name="Logrieco A.F."/>
            <person name="MacCabe A."/>
            <person name="Maekelae M.R."/>
            <person name="Malavazi I."/>
            <person name="Melin P."/>
            <person name="Meyer V."/>
            <person name="Mielnichuk N."/>
            <person name="Miskei M."/>
            <person name="Molnar A.P."/>
            <person name="Mule G."/>
            <person name="Ngan C.Y."/>
            <person name="Orejas M."/>
            <person name="Orosz E."/>
            <person name="Ouedraogo J.P."/>
            <person name="Overkamp K.M."/>
            <person name="Park H.-S."/>
            <person name="Perrone G."/>
            <person name="Piumi F."/>
            <person name="Punt P.J."/>
            <person name="Ram A.F."/>
            <person name="Ramon A."/>
            <person name="Rauscher S."/>
            <person name="Record E."/>
            <person name="Riano-Pachon D.M."/>
            <person name="Robert V."/>
            <person name="Roehrig J."/>
            <person name="Ruller R."/>
            <person name="Salamov A."/>
            <person name="Salih N.S."/>
            <person name="Samson R.A."/>
            <person name="Sandor E."/>
            <person name="Sanguinetti M."/>
            <person name="Schuetze T."/>
            <person name="Sepcic K."/>
            <person name="Shelest E."/>
            <person name="Sherlock G."/>
            <person name="Sophianopoulou V."/>
            <person name="Squina F.M."/>
            <person name="Sun H."/>
            <person name="Susca A."/>
            <person name="Todd R.B."/>
            <person name="Tsang A."/>
            <person name="Unkles S.E."/>
            <person name="van de Wiele N."/>
            <person name="van Rossen-Uffink D."/>
            <person name="Oliveira J.V."/>
            <person name="Vesth T.C."/>
            <person name="Visser J."/>
            <person name="Yu J.-H."/>
            <person name="Zhou M."/>
            <person name="Andersen M.R."/>
            <person name="Archer D.B."/>
            <person name="Baker S.E."/>
            <person name="Benoit I."/>
            <person name="Brakhage A.A."/>
            <person name="Braus G.H."/>
            <person name="Fischer R."/>
            <person name="Frisvad J.C."/>
            <person name="Goldman G.H."/>
            <person name="Houbraken J."/>
            <person name="Oakley B."/>
            <person name="Pocsi I."/>
            <person name="Scazzocchio C."/>
            <person name="Seiboth B."/>
            <person name="vanKuyk P.A."/>
            <person name="Wortman J."/>
            <person name="Dyer P.S."/>
            <person name="Grigoriev I.V."/>
        </authorList>
    </citation>
    <scope>NUCLEOTIDE SEQUENCE [LARGE SCALE GENOMIC DNA]</scope>
    <source>
        <strain evidence="2">ATCC 16872 / CBS 172.66 / WB 5094</strain>
    </source>
</reference>
<dbReference type="InterPro" id="IPR029063">
    <property type="entry name" value="SAM-dependent_MTases_sf"/>
</dbReference>
<organism evidence="1 2">
    <name type="scientific">Aspergillus aculeatus (strain ATCC 16872 / CBS 172.66 / WB 5094)</name>
    <dbReference type="NCBI Taxonomy" id="690307"/>
    <lineage>
        <taxon>Eukaryota</taxon>
        <taxon>Fungi</taxon>
        <taxon>Dikarya</taxon>
        <taxon>Ascomycota</taxon>
        <taxon>Pezizomycotina</taxon>
        <taxon>Eurotiomycetes</taxon>
        <taxon>Eurotiomycetidae</taxon>
        <taxon>Eurotiales</taxon>
        <taxon>Aspergillaceae</taxon>
        <taxon>Aspergillus</taxon>
        <taxon>Aspergillus subgen. Circumdati</taxon>
    </lineage>
</organism>
<accession>A0A1L9WHM9</accession>
<evidence type="ECO:0000313" key="2">
    <source>
        <dbReference type="Proteomes" id="UP000184546"/>
    </source>
</evidence>
<dbReference type="Gene3D" id="3.40.50.150">
    <property type="entry name" value="Vaccinia Virus protein VP39"/>
    <property type="match status" value="1"/>
</dbReference>